<proteinExistence type="predicted"/>
<dbReference type="OrthoDB" id="6509908at2759"/>
<gene>
    <name evidence="1" type="ORF">OS493_029734</name>
</gene>
<evidence type="ECO:0000313" key="1">
    <source>
        <dbReference type="EMBL" id="KAJ7377374.1"/>
    </source>
</evidence>
<dbReference type="PANTHER" id="PTHR11360:SF251">
    <property type="entry name" value="MAJOR FACILITATOR SUPERFAMILY (MFS) PROFILE DOMAIN-CONTAINING PROTEIN"/>
    <property type="match status" value="1"/>
</dbReference>
<sequence>MIKCKRLQHHTDSVCSWVVSILCLMCQALNLGFSVSYGVLLPETNESSLEKTDRKRPVRLEKQFSHTSGPPMKLVLADAYGNTVKYCLDLGISADSASRLFIFLGLSSSVARIVSGRLCDVTWVNPILIYQFGDLLVGFATVVLPVIRSYTENSSFCRHLWIWRWNLYHDNEHTSHVHSRREGQSARIGAGK</sequence>
<organism evidence="1 2">
    <name type="scientific">Desmophyllum pertusum</name>
    <dbReference type="NCBI Taxonomy" id="174260"/>
    <lineage>
        <taxon>Eukaryota</taxon>
        <taxon>Metazoa</taxon>
        <taxon>Cnidaria</taxon>
        <taxon>Anthozoa</taxon>
        <taxon>Hexacorallia</taxon>
        <taxon>Scleractinia</taxon>
        <taxon>Caryophylliina</taxon>
        <taxon>Caryophylliidae</taxon>
        <taxon>Desmophyllum</taxon>
    </lineage>
</organism>
<accession>A0A9W9ZAC7</accession>
<dbReference type="PANTHER" id="PTHR11360">
    <property type="entry name" value="MONOCARBOXYLATE TRANSPORTER"/>
    <property type="match status" value="1"/>
</dbReference>
<name>A0A9W9ZAC7_9CNID</name>
<dbReference type="SUPFAM" id="SSF103473">
    <property type="entry name" value="MFS general substrate transporter"/>
    <property type="match status" value="1"/>
</dbReference>
<keyword evidence="2" id="KW-1185">Reference proteome</keyword>
<comment type="caution">
    <text evidence="1">The sequence shown here is derived from an EMBL/GenBank/DDBJ whole genome shotgun (WGS) entry which is preliminary data.</text>
</comment>
<evidence type="ECO:0000313" key="2">
    <source>
        <dbReference type="Proteomes" id="UP001163046"/>
    </source>
</evidence>
<dbReference type="Proteomes" id="UP001163046">
    <property type="component" value="Unassembled WGS sequence"/>
</dbReference>
<reference evidence="1" key="1">
    <citation type="submission" date="2023-01" db="EMBL/GenBank/DDBJ databases">
        <title>Genome assembly of the deep-sea coral Lophelia pertusa.</title>
        <authorList>
            <person name="Herrera S."/>
            <person name="Cordes E."/>
        </authorList>
    </citation>
    <scope>NUCLEOTIDE SEQUENCE</scope>
    <source>
        <strain evidence="1">USNM1676648</strain>
        <tissue evidence="1">Polyp</tissue>
    </source>
</reference>
<protein>
    <submittedName>
        <fullName evidence="1">Uncharacterized protein</fullName>
    </submittedName>
</protein>
<dbReference type="InterPro" id="IPR036259">
    <property type="entry name" value="MFS_trans_sf"/>
</dbReference>
<dbReference type="InterPro" id="IPR050327">
    <property type="entry name" value="Proton-linked_MCT"/>
</dbReference>
<dbReference type="AlphaFoldDB" id="A0A9W9ZAC7"/>
<dbReference type="EMBL" id="MU826380">
    <property type="protein sequence ID" value="KAJ7377374.1"/>
    <property type="molecule type" value="Genomic_DNA"/>
</dbReference>